<organism evidence="2 3">
    <name type="scientific">Rhamnusium bicolor</name>
    <dbReference type="NCBI Taxonomy" id="1586634"/>
    <lineage>
        <taxon>Eukaryota</taxon>
        <taxon>Metazoa</taxon>
        <taxon>Ecdysozoa</taxon>
        <taxon>Arthropoda</taxon>
        <taxon>Hexapoda</taxon>
        <taxon>Insecta</taxon>
        <taxon>Pterygota</taxon>
        <taxon>Neoptera</taxon>
        <taxon>Endopterygota</taxon>
        <taxon>Coleoptera</taxon>
        <taxon>Polyphaga</taxon>
        <taxon>Cucujiformia</taxon>
        <taxon>Chrysomeloidea</taxon>
        <taxon>Cerambycidae</taxon>
        <taxon>Lepturinae</taxon>
        <taxon>Rhagiini</taxon>
        <taxon>Rhamnusium</taxon>
    </lineage>
</organism>
<accession>A0AAV8WV88</accession>
<dbReference type="InterPro" id="IPR029526">
    <property type="entry name" value="PGBD"/>
</dbReference>
<dbReference type="AlphaFoldDB" id="A0AAV8WV88"/>
<dbReference type="EMBL" id="JANEYF010004784">
    <property type="protein sequence ID" value="KAJ8930087.1"/>
    <property type="molecule type" value="Genomic_DNA"/>
</dbReference>
<keyword evidence="3" id="KW-1185">Reference proteome</keyword>
<evidence type="ECO:0000259" key="1">
    <source>
        <dbReference type="Pfam" id="PF13843"/>
    </source>
</evidence>
<comment type="caution">
    <text evidence="2">The sequence shown here is derived from an EMBL/GenBank/DDBJ whole genome shotgun (WGS) entry which is preliminary data.</text>
</comment>
<name>A0AAV8WV88_9CUCU</name>
<reference evidence="2" key="1">
    <citation type="journal article" date="2023" name="Insect Mol. Biol.">
        <title>Genome sequencing provides insights into the evolution of gene families encoding plant cell wall-degrading enzymes in longhorned beetles.</title>
        <authorList>
            <person name="Shin N.R."/>
            <person name="Okamura Y."/>
            <person name="Kirsch R."/>
            <person name="Pauchet Y."/>
        </authorList>
    </citation>
    <scope>NUCLEOTIDE SEQUENCE</scope>
    <source>
        <strain evidence="2">RBIC_L_NR</strain>
    </source>
</reference>
<feature type="domain" description="PiggyBac transposable element-derived protein" evidence="1">
    <location>
        <begin position="10"/>
        <end position="102"/>
    </location>
</feature>
<protein>
    <recommendedName>
        <fullName evidence="1">PiggyBac transposable element-derived protein domain-containing protein</fullName>
    </recommendedName>
</protein>
<sequence length="106" mass="12368">MVSAKYSQLKRIKNSRRQYSSTFIKPTDKIEIEAFTGLLYLLGVFKLGHEDLRSFWVTDGTGRDLFHGTMSLARFFFLLCCIHFDDETTRAETRKENKLAPISKHF</sequence>
<evidence type="ECO:0000313" key="3">
    <source>
        <dbReference type="Proteomes" id="UP001162156"/>
    </source>
</evidence>
<proteinExistence type="predicted"/>
<dbReference type="Pfam" id="PF13843">
    <property type="entry name" value="DDE_Tnp_1_7"/>
    <property type="match status" value="1"/>
</dbReference>
<dbReference type="Proteomes" id="UP001162156">
    <property type="component" value="Unassembled WGS sequence"/>
</dbReference>
<evidence type="ECO:0000313" key="2">
    <source>
        <dbReference type="EMBL" id="KAJ8930087.1"/>
    </source>
</evidence>
<gene>
    <name evidence="2" type="ORF">NQ314_017157</name>
</gene>